<evidence type="ECO:0000256" key="2">
    <source>
        <dbReference type="ARBA" id="ARBA00010792"/>
    </source>
</evidence>
<evidence type="ECO:0000313" key="10">
    <source>
        <dbReference type="Proteomes" id="UP000598996"/>
    </source>
</evidence>
<dbReference type="EMBL" id="JAENHO010000003">
    <property type="protein sequence ID" value="MBL7255088.1"/>
    <property type="molecule type" value="Genomic_DNA"/>
</dbReference>
<evidence type="ECO:0000256" key="5">
    <source>
        <dbReference type="ARBA" id="ARBA00022989"/>
    </source>
</evidence>
<evidence type="ECO:0000256" key="4">
    <source>
        <dbReference type="ARBA" id="ARBA00022692"/>
    </source>
</evidence>
<evidence type="ECO:0000256" key="7">
    <source>
        <dbReference type="SAM" id="Phobius"/>
    </source>
</evidence>
<comment type="subcellular location">
    <subcellularLocation>
        <location evidence="1">Cell membrane</location>
        <topology evidence="1">Multi-pass membrane protein</topology>
    </subcellularLocation>
</comment>
<dbReference type="InterPro" id="IPR051311">
    <property type="entry name" value="DedA_domain"/>
</dbReference>
<dbReference type="PANTHER" id="PTHR42709:SF6">
    <property type="entry name" value="UNDECAPRENYL PHOSPHATE TRANSPORTER A"/>
    <property type="match status" value="1"/>
</dbReference>
<feature type="transmembrane region" description="Helical" evidence="7">
    <location>
        <begin position="220"/>
        <end position="237"/>
    </location>
</feature>
<dbReference type="PANTHER" id="PTHR42709">
    <property type="entry name" value="ALKALINE PHOSPHATASE LIKE PROTEIN"/>
    <property type="match status" value="1"/>
</dbReference>
<dbReference type="Pfam" id="PF09335">
    <property type="entry name" value="VTT_dom"/>
    <property type="match status" value="1"/>
</dbReference>
<feature type="transmembrane region" description="Helical" evidence="7">
    <location>
        <begin position="185"/>
        <end position="208"/>
    </location>
</feature>
<evidence type="ECO:0000256" key="1">
    <source>
        <dbReference type="ARBA" id="ARBA00004651"/>
    </source>
</evidence>
<accession>A0ABS1VKH6</accession>
<comment type="similarity">
    <text evidence="2">Belongs to the DedA family.</text>
</comment>
<keyword evidence="10" id="KW-1185">Reference proteome</keyword>
<feature type="transmembrane region" description="Helical" evidence="7">
    <location>
        <begin position="98"/>
        <end position="120"/>
    </location>
</feature>
<proteinExistence type="inferred from homology"/>
<keyword evidence="4 7" id="KW-0812">Transmembrane</keyword>
<comment type="caution">
    <text evidence="9">The sequence shown here is derived from an EMBL/GenBank/DDBJ whole genome shotgun (WGS) entry which is preliminary data.</text>
</comment>
<keyword evidence="5 7" id="KW-1133">Transmembrane helix</keyword>
<organism evidence="9 10">
    <name type="scientific">Paractinoplanes lichenicola</name>
    <dbReference type="NCBI Taxonomy" id="2802976"/>
    <lineage>
        <taxon>Bacteria</taxon>
        <taxon>Bacillati</taxon>
        <taxon>Actinomycetota</taxon>
        <taxon>Actinomycetes</taxon>
        <taxon>Micromonosporales</taxon>
        <taxon>Micromonosporaceae</taxon>
        <taxon>Paractinoplanes</taxon>
    </lineage>
</organism>
<gene>
    <name evidence="9" type="ORF">JKJ07_12260</name>
</gene>
<reference evidence="9 10" key="1">
    <citation type="submission" date="2021-01" db="EMBL/GenBank/DDBJ databases">
        <title>Actinoplanes sp. nov. LDG1-01 isolated from lichen.</title>
        <authorList>
            <person name="Saeng-In P."/>
            <person name="Phongsopitanun W."/>
            <person name="Kanchanasin P."/>
            <person name="Yuki M."/>
            <person name="Kudo T."/>
            <person name="Ohkuma M."/>
            <person name="Tanasupawat S."/>
        </authorList>
    </citation>
    <scope>NUCLEOTIDE SEQUENCE [LARGE SCALE GENOMIC DNA]</scope>
    <source>
        <strain evidence="9 10">LDG1-01</strain>
    </source>
</reference>
<evidence type="ECO:0000313" key="9">
    <source>
        <dbReference type="EMBL" id="MBL7255088.1"/>
    </source>
</evidence>
<evidence type="ECO:0000259" key="8">
    <source>
        <dbReference type="Pfam" id="PF09335"/>
    </source>
</evidence>
<name>A0ABS1VKH6_9ACTN</name>
<evidence type="ECO:0000256" key="6">
    <source>
        <dbReference type="ARBA" id="ARBA00023136"/>
    </source>
</evidence>
<evidence type="ECO:0000256" key="3">
    <source>
        <dbReference type="ARBA" id="ARBA00022475"/>
    </source>
</evidence>
<keyword evidence="3" id="KW-1003">Cell membrane</keyword>
<keyword evidence="6 7" id="KW-0472">Membrane</keyword>
<protein>
    <submittedName>
        <fullName evidence="9">DedA family protein</fullName>
    </submittedName>
</protein>
<feature type="domain" description="VTT" evidence="8">
    <location>
        <begin position="78"/>
        <end position="205"/>
    </location>
</feature>
<sequence>MRKVGSFTPERIYRRSAYANRRITLQVGFRSGGYQRTVAEAGLSQQGGLTGWVASVIESWGEVGVGLLVALENLIPPIPSEIVLSLGGFLASEGRVNLILVFLAATAGSVGGALLLYWLGYGLGEERLRRWLDRIPLVDADDLEKADRWFSKHEKAAVLFGRCAPVVRSLVSIPAGANHMPLAQFTIFTAIGSGVWNAIFVGGGYLLGSRYQDLEKYSQYFDYAIWAFFIVTIASWVTKKVRKRRRAAAGQSGRASGDG</sequence>
<dbReference type="Proteomes" id="UP000598996">
    <property type="component" value="Unassembled WGS sequence"/>
</dbReference>
<dbReference type="InterPro" id="IPR032816">
    <property type="entry name" value="VTT_dom"/>
</dbReference>